<dbReference type="Pfam" id="PF00089">
    <property type="entry name" value="Trypsin"/>
    <property type="match status" value="1"/>
</dbReference>
<dbReference type="InterPro" id="IPR009003">
    <property type="entry name" value="Peptidase_S1_PA"/>
</dbReference>
<evidence type="ECO:0000256" key="1">
    <source>
        <dbReference type="ARBA" id="ARBA00007664"/>
    </source>
</evidence>
<dbReference type="PANTHER" id="PTHR15462">
    <property type="entry name" value="SERINE PROTEASE"/>
    <property type="match status" value="1"/>
</dbReference>
<dbReference type="GO" id="GO:0006508">
    <property type="term" value="P:proteolysis"/>
    <property type="evidence" value="ECO:0007669"/>
    <property type="project" value="InterPro"/>
</dbReference>
<dbReference type="PROSITE" id="PS00134">
    <property type="entry name" value="TRYPSIN_HIS"/>
    <property type="match status" value="1"/>
</dbReference>
<feature type="chain" id="PRO_5035688262" description="Peptidase S1 domain-containing protein" evidence="3">
    <location>
        <begin position="16"/>
        <end position="324"/>
    </location>
</feature>
<evidence type="ECO:0000313" key="10">
    <source>
        <dbReference type="EMBL" id="CAF4032351.1"/>
    </source>
</evidence>
<gene>
    <name evidence="10" type="ORF">BYL167_LOCUS15404</name>
    <name evidence="5" type="ORF">CJN711_LOCUS11057</name>
    <name evidence="8" type="ORF">GIL414_LOCUS6800</name>
    <name evidence="6" type="ORF">KQP761_LOCUS22437</name>
    <name evidence="7" type="ORF">MBJ925_LOCUS15756</name>
    <name evidence="9" type="ORF">SMN809_LOCUS12842</name>
</gene>
<dbReference type="EMBL" id="CAJNOV010004628">
    <property type="protein sequence ID" value="CAF1181821.1"/>
    <property type="molecule type" value="Genomic_DNA"/>
</dbReference>
<evidence type="ECO:0000313" key="11">
    <source>
        <dbReference type="Proteomes" id="UP000663834"/>
    </source>
</evidence>
<evidence type="ECO:0000313" key="7">
    <source>
        <dbReference type="EMBL" id="CAF2065800.1"/>
    </source>
</evidence>
<comment type="caution">
    <text evidence="6">The sequence shown here is derived from an EMBL/GenBank/DDBJ whole genome shotgun (WGS) entry which is preliminary data.</text>
</comment>
<accession>A0A816AVI0</accession>
<dbReference type="EMBL" id="CAJOBH010005685">
    <property type="protein sequence ID" value="CAF4032351.1"/>
    <property type="molecule type" value="Genomic_DNA"/>
</dbReference>
<evidence type="ECO:0000313" key="6">
    <source>
        <dbReference type="EMBL" id="CAF1602336.1"/>
    </source>
</evidence>
<dbReference type="InterPro" id="IPR018114">
    <property type="entry name" value="TRYPSIN_HIS"/>
</dbReference>
<evidence type="ECO:0000313" key="9">
    <source>
        <dbReference type="EMBL" id="CAF4017818.1"/>
    </source>
</evidence>
<dbReference type="EMBL" id="CAJOBJ010001989">
    <property type="protein sequence ID" value="CAF3905878.1"/>
    <property type="molecule type" value="Genomic_DNA"/>
</dbReference>
<proteinExistence type="inferred from homology"/>
<evidence type="ECO:0000313" key="8">
    <source>
        <dbReference type="EMBL" id="CAF3905878.1"/>
    </source>
</evidence>
<dbReference type="OrthoDB" id="9985147at2759"/>
<dbReference type="Proteomes" id="UP000663834">
    <property type="component" value="Unassembled WGS sequence"/>
</dbReference>
<dbReference type="Proteomes" id="UP000663855">
    <property type="component" value="Unassembled WGS sequence"/>
</dbReference>
<dbReference type="Proteomes" id="UP000663824">
    <property type="component" value="Unassembled WGS sequence"/>
</dbReference>
<evidence type="ECO:0000259" key="4">
    <source>
        <dbReference type="Pfam" id="PF00089"/>
    </source>
</evidence>
<feature type="signal peptide" evidence="3">
    <location>
        <begin position="1"/>
        <end position="15"/>
    </location>
</feature>
<evidence type="ECO:0000256" key="3">
    <source>
        <dbReference type="SAM" id="SignalP"/>
    </source>
</evidence>
<dbReference type="InterPro" id="IPR001254">
    <property type="entry name" value="Trypsin_dom"/>
</dbReference>
<evidence type="ECO:0000256" key="2">
    <source>
        <dbReference type="ARBA" id="ARBA00022729"/>
    </source>
</evidence>
<reference evidence="6" key="1">
    <citation type="submission" date="2021-02" db="EMBL/GenBank/DDBJ databases">
        <authorList>
            <person name="Nowell W R."/>
        </authorList>
    </citation>
    <scope>NUCLEOTIDE SEQUENCE</scope>
</reference>
<dbReference type="AlphaFoldDB" id="A0A816AVI0"/>
<dbReference type="EMBL" id="CAJNOW010011740">
    <property type="protein sequence ID" value="CAF1602336.1"/>
    <property type="molecule type" value="Genomic_DNA"/>
</dbReference>
<sequence>MSFFIVLFIFGLISANSGAAIRSDSGVFNYEIPIPRSQTRREYLQSVTAFWTPERIASARPMESSFDANIRMSSLDIQENEAENIERLLTPPAPLNLRAPVGPPAVGKIFFSFDKLTYMCSGSVVNAANRDTIVTAGHCVYNNTAKVFATNLIFMPHYENNVRPHGTFPARSIVTTQEWMAKVDYTHDVAVVVVDTNDEYEHVQDLAGAFGISLNAPEVGATHLFGYPVNSEKGEVMDTCDGQTAKPSTIVSMLSNNFKGMQITCGMNGGSSGGPWIRNYNSNTGSGLQVAVTSFGSSLAPGKIHGPLFKDANIGQLFNFAKNK</sequence>
<dbReference type="InterPro" id="IPR050966">
    <property type="entry name" value="Glutamyl_endopeptidase"/>
</dbReference>
<name>A0A816AVI0_9BILA</name>
<comment type="similarity">
    <text evidence="1">Belongs to the peptidase S1 family.</text>
</comment>
<feature type="domain" description="Peptidase S1" evidence="4">
    <location>
        <begin position="113"/>
        <end position="301"/>
    </location>
</feature>
<dbReference type="EMBL" id="CAJNRE010007506">
    <property type="protein sequence ID" value="CAF2065800.1"/>
    <property type="molecule type" value="Genomic_DNA"/>
</dbReference>
<organism evidence="6 11">
    <name type="scientific">Rotaria magnacalcarata</name>
    <dbReference type="NCBI Taxonomy" id="392030"/>
    <lineage>
        <taxon>Eukaryota</taxon>
        <taxon>Metazoa</taxon>
        <taxon>Spiralia</taxon>
        <taxon>Gnathifera</taxon>
        <taxon>Rotifera</taxon>
        <taxon>Eurotatoria</taxon>
        <taxon>Bdelloidea</taxon>
        <taxon>Philodinida</taxon>
        <taxon>Philodinidae</taxon>
        <taxon>Rotaria</taxon>
    </lineage>
</organism>
<dbReference type="Proteomes" id="UP000676336">
    <property type="component" value="Unassembled WGS sequence"/>
</dbReference>
<evidence type="ECO:0000313" key="5">
    <source>
        <dbReference type="EMBL" id="CAF1181821.1"/>
    </source>
</evidence>
<dbReference type="GO" id="GO:0004252">
    <property type="term" value="F:serine-type endopeptidase activity"/>
    <property type="evidence" value="ECO:0007669"/>
    <property type="project" value="InterPro"/>
</dbReference>
<dbReference type="Proteomes" id="UP000681720">
    <property type="component" value="Unassembled WGS sequence"/>
</dbReference>
<keyword evidence="2 3" id="KW-0732">Signal</keyword>
<dbReference type="InterPro" id="IPR043504">
    <property type="entry name" value="Peptidase_S1_PA_chymotrypsin"/>
</dbReference>
<dbReference type="EMBL" id="CAJOBI010004957">
    <property type="protein sequence ID" value="CAF4017818.1"/>
    <property type="molecule type" value="Genomic_DNA"/>
</dbReference>
<dbReference type="SUPFAM" id="SSF50494">
    <property type="entry name" value="Trypsin-like serine proteases"/>
    <property type="match status" value="1"/>
</dbReference>
<dbReference type="Gene3D" id="2.40.10.10">
    <property type="entry name" value="Trypsin-like serine proteases"/>
    <property type="match status" value="2"/>
</dbReference>
<protein>
    <recommendedName>
        <fullName evidence="4">Peptidase S1 domain-containing protein</fullName>
    </recommendedName>
</protein>
<dbReference type="Proteomes" id="UP000681967">
    <property type="component" value="Unassembled WGS sequence"/>
</dbReference>